<gene>
    <name evidence="1" type="ORF">PC117_g27243</name>
    <name evidence="2" type="ORF">PC129_g24361</name>
</gene>
<dbReference type="Proteomes" id="UP000736787">
    <property type="component" value="Unassembled WGS sequence"/>
</dbReference>
<evidence type="ECO:0000313" key="1">
    <source>
        <dbReference type="EMBL" id="KAG2876435.1"/>
    </source>
</evidence>
<proteinExistence type="predicted"/>
<dbReference type="Proteomes" id="UP000760860">
    <property type="component" value="Unassembled WGS sequence"/>
</dbReference>
<dbReference type="EMBL" id="RCMK01003131">
    <property type="protein sequence ID" value="KAG2876435.1"/>
    <property type="molecule type" value="Genomic_DNA"/>
</dbReference>
<sequence length="134" mass="15376">MEKMKMKCHRMQERGGLISQTVATLPMSRLKWSDAQEERIPWAKSRLSATWITKMRIGDVIKIDGIAKKDVVFRPVTHTLPNDSVEAHQFRKPCLSLLAQFPELASAPGEEDVVQVHHGPDDPHHRFWVAREND</sequence>
<dbReference type="VEuPathDB" id="FungiDB:PC110_g10454"/>
<accession>A0A8T1AEG8</accession>
<comment type="caution">
    <text evidence="1">The sequence shown here is derived from an EMBL/GenBank/DDBJ whole genome shotgun (WGS) entry which is preliminary data.</text>
</comment>
<organism evidence="1 3">
    <name type="scientific">Phytophthora cactorum</name>
    <dbReference type="NCBI Taxonomy" id="29920"/>
    <lineage>
        <taxon>Eukaryota</taxon>
        <taxon>Sar</taxon>
        <taxon>Stramenopiles</taxon>
        <taxon>Oomycota</taxon>
        <taxon>Peronosporomycetes</taxon>
        <taxon>Peronosporales</taxon>
        <taxon>Peronosporaceae</taxon>
        <taxon>Phytophthora</taxon>
    </lineage>
</organism>
<name>A0A8T1AEG8_9STRA</name>
<evidence type="ECO:0000313" key="2">
    <source>
        <dbReference type="EMBL" id="KAG3198368.1"/>
    </source>
</evidence>
<evidence type="ECO:0000313" key="3">
    <source>
        <dbReference type="Proteomes" id="UP000736787"/>
    </source>
</evidence>
<reference evidence="1" key="1">
    <citation type="submission" date="2018-10" db="EMBL/GenBank/DDBJ databases">
        <title>Effector identification in a new, highly contiguous assembly of the strawberry crown rot pathogen Phytophthora cactorum.</title>
        <authorList>
            <person name="Armitage A.D."/>
            <person name="Nellist C.F."/>
            <person name="Bates H."/>
            <person name="Vickerstaff R.J."/>
            <person name="Harrison R.J."/>
        </authorList>
    </citation>
    <scope>NUCLEOTIDE SEQUENCE</scope>
    <source>
        <strain evidence="1">4040</strain>
        <strain evidence="2">P421</strain>
    </source>
</reference>
<dbReference type="AlphaFoldDB" id="A0A8T1AEG8"/>
<dbReference type="EMBL" id="RCMV01003547">
    <property type="protein sequence ID" value="KAG3198368.1"/>
    <property type="molecule type" value="Genomic_DNA"/>
</dbReference>
<protein>
    <submittedName>
        <fullName evidence="1">Uncharacterized protein</fullName>
    </submittedName>
</protein>